<evidence type="ECO:0000256" key="1">
    <source>
        <dbReference type="SAM" id="SignalP"/>
    </source>
</evidence>
<gene>
    <name evidence="3" type="ORF">GFN93_04280</name>
</gene>
<dbReference type="InterPro" id="IPR011089">
    <property type="entry name" value="GmrSD_C"/>
</dbReference>
<protein>
    <submittedName>
        <fullName evidence="3">YHYH domain-containing protein</fullName>
    </submittedName>
</protein>
<name>A0A6N7LQP5_9GAMM</name>
<organism evidence="3 4">
    <name type="scientific">Alcanivorax sediminis</name>
    <dbReference type="NCBI Taxonomy" id="2663008"/>
    <lineage>
        <taxon>Bacteria</taxon>
        <taxon>Pseudomonadati</taxon>
        <taxon>Pseudomonadota</taxon>
        <taxon>Gammaproteobacteria</taxon>
        <taxon>Oceanospirillales</taxon>
        <taxon>Alcanivoracaceae</taxon>
        <taxon>Alcanivorax</taxon>
    </lineage>
</organism>
<evidence type="ECO:0000313" key="3">
    <source>
        <dbReference type="EMBL" id="MQX52453.1"/>
    </source>
</evidence>
<sequence length="230" mass="26369">MGNFLRILLTFFLSLSPSLLLAHPGGLDNQGGHTDRHSGEYHCHRDQCKQAHEIQGNAEQEAREERRAFSTLYDRDMWPHWIDDDRDCQDTRAETLIEKSQIPVTFSDARHCTVASGRWYDPYTNVTFTNARSLDIDHVVPLRHAHGHGGDQWNEALRQQFANDPQNLIAVSASANRSKGASSPDEWLPDNPAFWCEYGRRWQAIKVRYELMVTPPEQEALDRLEATCRG</sequence>
<dbReference type="EMBL" id="WIRE01000001">
    <property type="protein sequence ID" value="MQX52453.1"/>
    <property type="molecule type" value="Genomic_DNA"/>
</dbReference>
<dbReference type="Pfam" id="PF07510">
    <property type="entry name" value="GmrSD_C"/>
    <property type="match status" value="1"/>
</dbReference>
<keyword evidence="4" id="KW-1185">Reference proteome</keyword>
<dbReference type="InterPro" id="IPR047773">
    <property type="entry name" value="YHYH_dom_bact"/>
</dbReference>
<evidence type="ECO:0000259" key="2">
    <source>
        <dbReference type="Pfam" id="PF07510"/>
    </source>
</evidence>
<reference evidence="3 4" key="1">
    <citation type="submission" date="2019-10" db="EMBL/GenBank/DDBJ databases">
        <title>Alcanivorax sp.PA15-N-34 draft genome sequence.</title>
        <authorList>
            <person name="Liao X."/>
            <person name="Shao Z."/>
        </authorList>
    </citation>
    <scope>NUCLEOTIDE SEQUENCE [LARGE SCALE GENOMIC DNA]</scope>
    <source>
        <strain evidence="3 4">PA15-N-34</strain>
    </source>
</reference>
<keyword evidence="1" id="KW-0732">Signal</keyword>
<feature type="signal peptide" evidence="1">
    <location>
        <begin position="1"/>
        <end position="22"/>
    </location>
</feature>
<accession>A0A6N7LQP5</accession>
<dbReference type="AlphaFoldDB" id="A0A6N7LQP5"/>
<dbReference type="Gene3D" id="1.10.30.50">
    <property type="match status" value="1"/>
</dbReference>
<comment type="caution">
    <text evidence="3">The sequence shown here is derived from an EMBL/GenBank/DDBJ whole genome shotgun (WGS) entry which is preliminary data.</text>
</comment>
<dbReference type="NCBIfam" id="NF033223">
    <property type="entry name" value="YHYH_alt"/>
    <property type="match status" value="1"/>
</dbReference>
<dbReference type="PANTHER" id="PTHR24094">
    <property type="entry name" value="SECRETED PROTEIN"/>
    <property type="match status" value="1"/>
</dbReference>
<dbReference type="PANTHER" id="PTHR24094:SF15">
    <property type="entry name" value="AMP-DEPENDENT SYNTHETASE_LIGASE DOMAIN-CONTAINING PROTEIN-RELATED"/>
    <property type="match status" value="1"/>
</dbReference>
<dbReference type="Proteomes" id="UP000469421">
    <property type="component" value="Unassembled WGS sequence"/>
</dbReference>
<feature type="chain" id="PRO_5026992449" evidence="1">
    <location>
        <begin position="23"/>
        <end position="230"/>
    </location>
</feature>
<feature type="domain" description="GmrSD restriction endonucleases C-terminal" evidence="2">
    <location>
        <begin position="99"/>
        <end position="221"/>
    </location>
</feature>
<proteinExistence type="predicted"/>
<evidence type="ECO:0000313" key="4">
    <source>
        <dbReference type="Proteomes" id="UP000469421"/>
    </source>
</evidence>